<feature type="domain" description="Glycoside hydrolase family 2" evidence="7">
    <location>
        <begin position="738"/>
        <end position="822"/>
    </location>
</feature>
<keyword evidence="2 8" id="KW-0378">Hydrolase</keyword>
<evidence type="ECO:0000259" key="6">
    <source>
        <dbReference type="Pfam" id="PF02837"/>
    </source>
</evidence>
<feature type="domain" description="Glycosyl hydrolases family 2 sugar binding" evidence="6">
    <location>
        <begin position="83"/>
        <end position="196"/>
    </location>
</feature>
<dbReference type="InterPro" id="IPR006102">
    <property type="entry name" value="Ig-like_GH2"/>
</dbReference>
<feature type="domain" description="Glycoside hydrolase family 2 catalytic" evidence="5">
    <location>
        <begin position="331"/>
        <end position="455"/>
    </location>
</feature>
<organism evidence="8 9">
    <name type="scientific">Flavivirga amylovorans</name>
    <dbReference type="NCBI Taxonomy" id="870486"/>
    <lineage>
        <taxon>Bacteria</taxon>
        <taxon>Pseudomonadati</taxon>
        <taxon>Bacteroidota</taxon>
        <taxon>Flavobacteriia</taxon>
        <taxon>Flavobacteriales</taxon>
        <taxon>Flavobacteriaceae</taxon>
        <taxon>Flavivirga</taxon>
    </lineage>
</organism>
<dbReference type="Gene3D" id="2.60.120.260">
    <property type="entry name" value="Galactose-binding domain-like"/>
    <property type="match status" value="1"/>
</dbReference>
<dbReference type="Pfam" id="PF02837">
    <property type="entry name" value="Glyco_hydro_2_N"/>
    <property type="match status" value="1"/>
</dbReference>
<protein>
    <submittedName>
        <fullName evidence="8">Glycoside hydrolase family 2 TIM barrel-domain containing protein</fullName>
    </submittedName>
</protein>
<dbReference type="InterPro" id="IPR040605">
    <property type="entry name" value="Glyco_hydro2_dom5"/>
</dbReference>
<evidence type="ECO:0000313" key="8">
    <source>
        <dbReference type="EMBL" id="MDO5985830.1"/>
    </source>
</evidence>
<dbReference type="InterPro" id="IPR017853">
    <property type="entry name" value="GH"/>
</dbReference>
<evidence type="ECO:0000259" key="4">
    <source>
        <dbReference type="Pfam" id="PF00703"/>
    </source>
</evidence>
<accession>A0ABT8WVW6</accession>
<dbReference type="InterPro" id="IPR036156">
    <property type="entry name" value="Beta-gal/glucu_dom_sf"/>
</dbReference>
<evidence type="ECO:0000256" key="3">
    <source>
        <dbReference type="ARBA" id="ARBA00023295"/>
    </source>
</evidence>
<dbReference type="SUPFAM" id="SSF51445">
    <property type="entry name" value="(Trans)glycosidases"/>
    <property type="match status" value="1"/>
</dbReference>
<sequence>MKIKLVSLFYLFVFSVLFAQEKKVLPEFSKAGFWEVENAGRKTYNFNLGWRFIKSDVKEAHQKDFDDSKWKVINCPHGLEYITSESTGGNNYQGVAWYRKHFKIDEKTSQKRLKLHFEAIMGKSKIWLNGHLIGEHFGGYLPVVVDLDQYLNKNGDNVIAVWADNSDDATYPPGKPQKGLDMTYFGGIYRDVWLVATNKIYVTNPMEVDKVAGGGIFTSIESLSDKEVVVNVKVDIQNDDIKTKKLKATILLKNPNGKVVVSSDQKLSIKKAKALQIHESLVVDKPSLWSPWSPKLYKLEVLLSDDSGNNIDGVATRIGLRKIEFKGNDGLYLNNEPYPGKLMGANRHQDHAYVGYAIPNNGQYRDAKILKDASCDIVRAAHYPADPAFMDACDALGMFFIVATPGWQFWNNDNPIFGERVFQDIRNMVRRDRNHASVILWEPVLNETFNPDDFTRKTHHIVHEEYPYQGAYTVSDYGVGGHEVFDVVYAHPNNPQLANETRSIFTREFGSIGNADTPNRIHRDWGEKAQLYQANQYAKSDIGIPSWDMICNTPKQHVGGAIWHSFDHYAGKHARPFYGGFVDAFRQSKYAYHMLASQRDVSEENKPMVYIAHEMAAFSDKDVHIYTNCDEVRLTVDEGLEIYQKQASRKYKYRKQLLRKWAERENPPREYEVKRESYLSHPIVVFKDVFTYRGNKNYIKTITGKGTKASFLVEGLIDGKVVASAYKTPANNGYKLELRLKDRNKTLTANGSDFVLVEAHVLDKNGNTVRYNEDTIQFEVTGEGAIIGDASIVANPRRMEWGTAPLLVRATTKAGKIKIKASLLDPGINTIKAGELEIESTPSGDVFVQNEIGIEPTKQ</sequence>
<keyword evidence="9" id="KW-1185">Reference proteome</keyword>
<evidence type="ECO:0000313" key="9">
    <source>
        <dbReference type="Proteomes" id="UP001176891"/>
    </source>
</evidence>
<dbReference type="SUPFAM" id="SSF49785">
    <property type="entry name" value="Galactose-binding domain-like"/>
    <property type="match status" value="1"/>
</dbReference>
<dbReference type="SUPFAM" id="SSF49303">
    <property type="entry name" value="beta-Galactosidase/glucuronidase domain"/>
    <property type="match status" value="1"/>
</dbReference>
<dbReference type="InterPro" id="IPR006101">
    <property type="entry name" value="Glyco_hydro_2"/>
</dbReference>
<dbReference type="Pfam" id="PF18565">
    <property type="entry name" value="Glyco_hydro2_C5"/>
    <property type="match status" value="1"/>
</dbReference>
<dbReference type="InterPro" id="IPR006104">
    <property type="entry name" value="Glyco_hydro_2_N"/>
</dbReference>
<dbReference type="Pfam" id="PF02836">
    <property type="entry name" value="Glyco_hydro_2_C"/>
    <property type="match status" value="1"/>
</dbReference>
<dbReference type="PANTHER" id="PTHR42732:SF1">
    <property type="entry name" value="BETA-MANNOSIDASE"/>
    <property type="match status" value="1"/>
</dbReference>
<dbReference type="InterPro" id="IPR006103">
    <property type="entry name" value="Glyco_hydro_2_cat"/>
</dbReference>
<reference evidence="8" key="1">
    <citation type="submission" date="2023-07" db="EMBL/GenBank/DDBJ databases">
        <title>Two novel species in the genus Flavivirga.</title>
        <authorList>
            <person name="Kwon K."/>
        </authorList>
    </citation>
    <scope>NUCLEOTIDE SEQUENCE</scope>
    <source>
        <strain evidence="8">KACC 14157</strain>
    </source>
</reference>
<keyword evidence="3" id="KW-0326">Glycosidase</keyword>
<dbReference type="InterPro" id="IPR013783">
    <property type="entry name" value="Ig-like_fold"/>
</dbReference>
<evidence type="ECO:0000259" key="7">
    <source>
        <dbReference type="Pfam" id="PF18565"/>
    </source>
</evidence>
<gene>
    <name evidence="8" type="ORF">Q4Q39_00300</name>
</gene>
<dbReference type="Pfam" id="PF00703">
    <property type="entry name" value="Glyco_hydro_2"/>
    <property type="match status" value="1"/>
</dbReference>
<dbReference type="GO" id="GO:0016787">
    <property type="term" value="F:hydrolase activity"/>
    <property type="evidence" value="ECO:0007669"/>
    <property type="project" value="UniProtKB-KW"/>
</dbReference>
<dbReference type="PANTHER" id="PTHR42732">
    <property type="entry name" value="BETA-GALACTOSIDASE"/>
    <property type="match status" value="1"/>
</dbReference>
<dbReference type="Proteomes" id="UP001176891">
    <property type="component" value="Unassembled WGS sequence"/>
</dbReference>
<proteinExistence type="inferred from homology"/>
<dbReference type="RefSeq" id="WP_303280376.1">
    <property type="nucleotide sequence ID" value="NZ_BAABCZ010000016.1"/>
</dbReference>
<dbReference type="PRINTS" id="PR00132">
    <property type="entry name" value="GLHYDRLASE2"/>
</dbReference>
<dbReference type="EMBL" id="JAUOEM010000001">
    <property type="protein sequence ID" value="MDO5985830.1"/>
    <property type="molecule type" value="Genomic_DNA"/>
</dbReference>
<dbReference type="InterPro" id="IPR008979">
    <property type="entry name" value="Galactose-bd-like_sf"/>
</dbReference>
<evidence type="ECO:0000256" key="2">
    <source>
        <dbReference type="ARBA" id="ARBA00022801"/>
    </source>
</evidence>
<evidence type="ECO:0000259" key="5">
    <source>
        <dbReference type="Pfam" id="PF02836"/>
    </source>
</evidence>
<dbReference type="Gene3D" id="2.60.40.10">
    <property type="entry name" value="Immunoglobulins"/>
    <property type="match status" value="2"/>
</dbReference>
<dbReference type="InterPro" id="IPR051913">
    <property type="entry name" value="GH2_Domain-Containing"/>
</dbReference>
<dbReference type="Gene3D" id="3.20.20.80">
    <property type="entry name" value="Glycosidases"/>
    <property type="match status" value="1"/>
</dbReference>
<name>A0ABT8WVW6_9FLAO</name>
<evidence type="ECO:0000256" key="1">
    <source>
        <dbReference type="ARBA" id="ARBA00007401"/>
    </source>
</evidence>
<feature type="domain" description="Glycoside hydrolase family 2 immunoglobulin-like beta-sandwich" evidence="4">
    <location>
        <begin position="222"/>
        <end position="321"/>
    </location>
</feature>
<comment type="similarity">
    <text evidence="1">Belongs to the glycosyl hydrolase 2 family.</text>
</comment>
<comment type="caution">
    <text evidence="8">The sequence shown here is derived from an EMBL/GenBank/DDBJ whole genome shotgun (WGS) entry which is preliminary data.</text>
</comment>